<proteinExistence type="predicted"/>
<dbReference type="Gene3D" id="1.10.357.10">
    <property type="entry name" value="Tetracycline Repressor, domain 2"/>
    <property type="match status" value="1"/>
</dbReference>
<keyword evidence="1 2" id="KW-0238">DNA-binding</keyword>
<protein>
    <submittedName>
        <fullName evidence="4">TetR/AcrR family transcriptional regulator</fullName>
    </submittedName>
</protein>
<organism evidence="4 5">
    <name type="scientific">Lutispora saccharofermentans</name>
    <dbReference type="NCBI Taxonomy" id="3024236"/>
    <lineage>
        <taxon>Bacteria</taxon>
        <taxon>Bacillati</taxon>
        <taxon>Bacillota</taxon>
        <taxon>Clostridia</taxon>
        <taxon>Lutisporales</taxon>
        <taxon>Lutisporaceae</taxon>
        <taxon>Lutispora</taxon>
    </lineage>
</organism>
<dbReference type="PANTHER" id="PTHR43479">
    <property type="entry name" value="ACREF/ENVCD OPERON REPRESSOR-RELATED"/>
    <property type="match status" value="1"/>
</dbReference>
<evidence type="ECO:0000256" key="1">
    <source>
        <dbReference type="ARBA" id="ARBA00023125"/>
    </source>
</evidence>
<gene>
    <name evidence="4" type="ORF">LJD61_13225</name>
</gene>
<evidence type="ECO:0000313" key="4">
    <source>
        <dbReference type="EMBL" id="MCQ1530505.1"/>
    </source>
</evidence>
<dbReference type="SUPFAM" id="SSF48498">
    <property type="entry name" value="Tetracyclin repressor-like, C-terminal domain"/>
    <property type="match status" value="1"/>
</dbReference>
<dbReference type="PROSITE" id="PS50977">
    <property type="entry name" value="HTH_TETR_2"/>
    <property type="match status" value="1"/>
</dbReference>
<dbReference type="PRINTS" id="PR00455">
    <property type="entry name" value="HTHTETR"/>
</dbReference>
<dbReference type="InterPro" id="IPR001647">
    <property type="entry name" value="HTH_TetR"/>
</dbReference>
<dbReference type="PANTHER" id="PTHR43479:SF11">
    <property type="entry name" value="ACREF_ENVCD OPERON REPRESSOR-RELATED"/>
    <property type="match status" value="1"/>
</dbReference>
<name>A0ABT1NGS8_9FIRM</name>
<comment type="caution">
    <text evidence="4">The sequence shown here is derived from an EMBL/GenBank/DDBJ whole genome shotgun (WGS) entry which is preliminary data.</text>
</comment>
<evidence type="ECO:0000259" key="3">
    <source>
        <dbReference type="PROSITE" id="PS50977"/>
    </source>
</evidence>
<dbReference type="InterPro" id="IPR009057">
    <property type="entry name" value="Homeodomain-like_sf"/>
</dbReference>
<feature type="DNA-binding region" description="H-T-H motif" evidence="2">
    <location>
        <begin position="30"/>
        <end position="49"/>
    </location>
</feature>
<feature type="domain" description="HTH tetR-type" evidence="3">
    <location>
        <begin position="7"/>
        <end position="67"/>
    </location>
</feature>
<dbReference type="SUPFAM" id="SSF46689">
    <property type="entry name" value="Homeodomain-like"/>
    <property type="match status" value="1"/>
</dbReference>
<dbReference type="InterPro" id="IPR036271">
    <property type="entry name" value="Tet_transcr_reg_TetR-rel_C_sf"/>
</dbReference>
<dbReference type="Pfam" id="PF00440">
    <property type="entry name" value="TetR_N"/>
    <property type="match status" value="1"/>
</dbReference>
<sequence length="217" mass="25019">MLKKLTEEKLAEILETGIAEFAEKGPDRANVNVIAKKAGISVGVLYKYYENKEAFFQACLRRSLGVLESVLHEVIESDDKLLTRAEKMIRAVQRYSREYSNYIKMYNLITSGSGKKYAPLYAAEIESMTAKVYTGFIERAIKDGDIRNDINPRLFAFFFDNLLMMLQFSYCCDYYTERAKVYCGEDILEDDEKVVSELLKFLESAFTFCQSEVVHKK</sequence>
<dbReference type="Proteomes" id="UP001651880">
    <property type="component" value="Unassembled WGS sequence"/>
</dbReference>
<accession>A0ABT1NGS8</accession>
<evidence type="ECO:0000256" key="2">
    <source>
        <dbReference type="PROSITE-ProRule" id="PRU00335"/>
    </source>
</evidence>
<dbReference type="InterPro" id="IPR050624">
    <property type="entry name" value="HTH-type_Tx_Regulator"/>
</dbReference>
<keyword evidence="5" id="KW-1185">Reference proteome</keyword>
<evidence type="ECO:0000313" key="5">
    <source>
        <dbReference type="Proteomes" id="UP001651880"/>
    </source>
</evidence>
<dbReference type="RefSeq" id="WP_255228029.1">
    <property type="nucleotide sequence ID" value="NZ_JAJEKE010000012.1"/>
</dbReference>
<reference evidence="4 5" key="1">
    <citation type="submission" date="2021-10" db="EMBL/GenBank/DDBJ databases">
        <title>Lutispora strain m25 sp. nov., a thermophilic, non-spore-forming bacterium isolated from a lab-scale methanogenic bioreactor digesting anaerobic sludge.</title>
        <authorList>
            <person name="El Houari A."/>
            <person name="Mcdonald J."/>
        </authorList>
    </citation>
    <scope>NUCLEOTIDE SEQUENCE [LARGE SCALE GENOMIC DNA]</scope>
    <source>
        <strain evidence="5">m25</strain>
    </source>
</reference>
<dbReference type="EMBL" id="JAJEKE010000012">
    <property type="protein sequence ID" value="MCQ1530505.1"/>
    <property type="molecule type" value="Genomic_DNA"/>
</dbReference>